<dbReference type="EMBL" id="RKNM01000006">
    <property type="protein sequence ID" value="ROX56606.1"/>
    <property type="molecule type" value="Genomic_DNA"/>
</dbReference>
<dbReference type="GeneID" id="56744390"/>
<dbReference type="Gene3D" id="3.40.630.30">
    <property type="match status" value="1"/>
</dbReference>
<comment type="caution">
    <text evidence="1">The sequence shown here is derived from an EMBL/GenBank/DDBJ whole genome shotgun (WGS) entry which is preliminary data.</text>
</comment>
<evidence type="ECO:0000313" key="2">
    <source>
        <dbReference type="Proteomes" id="UP000281752"/>
    </source>
</evidence>
<organism evidence="1 2">
    <name type="scientific">Enterococcus faecium</name>
    <name type="common">Streptococcus faecium</name>
    <dbReference type="NCBI Taxonomy" id="1352"/>
    <lineage>
        <taxon>Bacteria</taxon>
        <taxon>Bacillati</taxon>
        <taxon>Bacillota</taxon>
        <taxon>Bacilli</taxon>
        <taxon>Lactobacillales</taxon>
        <taxon>Enterococcaceae</taxon>
        <taxon>Enterococcus</taxon>
    </lineage>
</organism>
<evidence type="ECO:0000313" key="1">
    <source>
        <dbReference type="EMBL" id="ROX56606.1"/>
    </source>
</evidence>
<sequence length="203" mass="23016">MGIQIISLSDLLEVAPDLESVNNILKTFKSIPHPITGQVNDVEYFLHQKAIEFEKAALATTHLLFSSYKDKSILVGYFSLANKSLIMSKKNYNNLSKSQQRRLCQNGSKTETGGYIVNSYLIGQVGKNYSEEAQKIEAINGTQILTIAYDTVLQAKKIINARYVWIECENVPRLIDFYRDFGFEVIENYETNSGLVVMIMKLK</sequence>
<reference evidence="1 2" key="1">
    <citation type="submission" date="2018-10" db="EMBL/GenBank/DDBJ databases">
        <title>Genotypes and phenotypes of Enterococci isolated from broiler chickens.</title>
        <authorList>
            <person name="Muhammad A.R."/>
            <person name="Diarra M.S."/>
        </authorList>
    </citation>
    <scope>NUCLEOTIDE SEQUENCE [LARGE SCALE GENOMIC DNA]</scope>
    <source>
        <strain evidence="1 2">P5 C A 35</strain>
    </source>
</reference>
<accession>A0AB74CUX7</accession>
<proteinExistence type="predicted"/>
<dbReference type="RefSeq" id="WP_002337239.1">
    <property type="nucleotide sequence ID" value="NZ_NIBO01000001.1"/>
</dbReference>
<name>A0AB74CUX7_ENTFC</name>
<dbReference type="AlphaFoldDB" id="A0AB74CUX7"/>
<protein>
    <submittedName>
        <fullName evidence="1">GNAT family N-acetyltransferase</fullName>
    </submittedName>
</protein>
<gene>
    <name evidence="1" type="ORF">EGW36_06405</name>
</gene>
<dbReference type="Proteomes" id="UP000281752">
    <property type="component" value="Unassembled WGS sequence"/>
</dbReference>